<name>B1FV40_PARG4</name>
<feature type="compositionally biased region" description="Polar residues" evidence="1">
    <location>
        <begin position="205"/>
        <end position="221"/>
    </location>
</feature>
<gene>
    <name evidence="2" type="ORF">BgramDRAFT_0990</name>
</gene>
<evidence type="ECO:0000256" key="1">
    <source>
        <dbReference type="SAM" id="MobiDB-lite"/>
    </source>
</evidence>
<feature type="region of interest" description="Disordered" evidence="1">
    <location>
        <begin position="250"/>
        <end position="345"/>
    </location>
</feature>
<comment type="caution">
    <text evidence="2">The sequence shown here is derived from an EMBL/GenBank/DDBJ whole genome shotgun (WGS) entry which is preliminary data.</text>
</comment>
<dbReference type="AlphaFoldDB" id="B1FV40"/>
<feature type="region of interest" description="Disordered" evidence="1">
    <location>
        <begin position="143"/>
        <end position="227"/>
    </location>
</feature>
<organism evidence="2 3">
    <name type="scientific">Paraburkholderia graminis (strain ATCC 700544 / DSM 17151 / LMG 18924 / NCIMB 13744 / C4D1M)</name>
    <dbReference type="NCBI Taxonomy" id="396598"/>
    <lineage>
        <taxon>Bacteria</taxon>
        <taxon>Pseudomonadati</taxon>
        <taxon>Pseudomonadota</taxon>
        <taxon>Betaproteobacteria</taxon>
        <taxon>Burkholderiales</taxon>
        <taxon>Burkholderiaceae</taxon>
        <taxon>Paraburkholderia</taxon>
    </lineage>
</organism>
<evidence type="ECO:0000313" key="2">
    <source>
        <dbReference type="EMBL" id="EDT12426.1"/>
    </source>
</evidence>
<proteinExistence type="predicted"/>
<accession>B1FV40</accession>
<protein>
    <submittedName>
        <fullName evidence="2">Uncharacterized protein</fullName>
    </submittedName>
</protein>
<sequence length="345" mass="37772">MNRPLALIEGALALPSSRPLSGLPPPFGSWRRSASYTQERVPQPAMPGVPQYTPRSQPRRRNPPNNRFRFFYKLPQRPNSDSRFDEQLAEARHYLQADYVRPHSSRSDRMLGAAIFVGCSIALAWLLATCSTHDVADQFATAAKPSATSTRTGRVTVQPLADVQPDALKPMPRVAEAPQRTAQAQAQASSSVTARSPQAAHRVDTASSPQQRADSQRNAGTQRHIAADNRLAKAYRTATATAALANRVEIERQRRGSNHSIDSLASSSISRGQAQPKRPTPRTLANDSTENAALFDWAAQQRRANANTRATSPASSQADSDWNAHMTQRRITDNPAAFQADRAQP</sequence>
<dbReference type="Proteomes" id="UP000005045">
    <property type="component" value="Unassembled WGS sequence"/>
</dbReference>
<feature type="compositionally biased region" description="Low complexity" evidence="1">
    <location>
        <begin position="258"/>
        <end position="270"/>
    </location>
</feature>
<feature type="compositionally biased region" description="Polar residues" evidence="1">
    <location>
        <begin position="146"/>
        <end position="155"/>
    </location>
</feature>
<dbReference type="EMBL" id="ABLD01000002">
    <property type="protein sequence ID" value="EDT12426.1"/>
    <property type="molecule type" value="Genomic_DNA"/>
</dbReference>
<reference evidence="2 3" key="1">
    <citation type="submission" date="2008-03" db="EMBL/GenBank/DDBJ databases">
        <title>Sequencing of the draft genome and assembly of Burkholderia graminis C4D1M.</title>
        <authorList>
            <consortium name="US DOE Joint Genome Institute (JGI-PGF)"/>
            <person name="Copeland A."/>
            <person name="Lucas S."/>
            <person name="Lapidus A."/>
            <person name="Glavina del Rio T."/>
            <person name="Dalin E."/>
            <person name="Tice H."/>
            <person name="Bruce D."/>
            <person name="Goodwin L."/>
            <person name="Pitluck S."/>
            <person name="Larimer F."/>
            <person name="Land M.L."/>
            <person name="Hauser L."/>
            <person name="Tiedje J."/>
            <person name="Richardson P."/>
        </authorList>
    </citation>
    <scope>NUCLEOTIDE SEQUENCE [LARGE SCALE GENOMIC DNA]</scope>
    <source>
        <strain evidence="3">ATCC 700544 / DSM 17151 / LMG 18924 / NCIMB 13744 / C4D1M</strain>
    </source>
</reference>
<feature type="compositionally biased region" description="Low complexity" evidence="1">
    <location>
        <begin position="175"/>
        <end position="196"/>
    </location>
</feature>
<evidence type="ECO:0000313" key="3">
    <source>
        <dbReference type="Proteomes" id="UP000005045"/>
    </source>
</evidence>
<feature type="compositionally biased region" description="Low complexity" evidence="1">
    <location>
        <begin position="298"/>
        <end position="311"/>
    </location>
</feature>
<keyword evidence="3" id="KW-1185">Reference proteome</keyword>
<feature type="region of interest" description="Disordered" evidence="1">
    <location>
        <begin position="17"/>
        <end position="66"/>
    </location>
</feature>